<evidence type="ECO:0000256" key="2">
    <source>
        <dbReference type="PIRNR" id="PIRNR016661"/>
    </source>
</evidence>
<dbReference type="GO" id="GO:0005886">
    <property type="term" value="C:plasma membrane"/>
    <property type="evidence" value="ECO:0007669"/>
    <property type="project" value="UniProtKB-SubCell"/>
</dbReference>
<dbReference type="EMBL" id="DWWD01000005">
    <property type="protein sequence ID" value="HJC49062.1"/>
    <property type="molecule type" value="Genomic_DNA"/>
</dbReference>
<feature type="transmembrane region" description="Helical" evidence="3">
    <location>
        <begin position="143"/>
        <end position="164"/>
    </location>
</feature>
<keyword evidence="2" id="KW-0813">Transport</keyword>
<gene>
    <name evidence="4" type="ORF">H9754_00525</name>
</gene>
<reference evidence="4" key="2">
    <citation type="submission" date="2021-04" db="EMBL/GenBank/DDBJ databases">
        <authorList>
            <person name="Gilroy R."/>
        </authorList>
    </citation>
    <scope>NUCLEOTIDE SEQUENCE</scope>
    <source>
        <strain evidence="4">ChiSjej3B21-8574</strain>
    </source>
</reference>
<dbReference type="PANTHER" id="PTHR34295:SF1">
    <property type="entry name" value="BIOTIN TRANSPORTER BIOY"/>
    <property type="match status" value="1"/>
</dbReference>
<comment type="similarity">
    <text evidence="1 2">Belongs to the BioY family.</text>
</comment>
<accession>A0A9D2T773</accession>
<name>A0A9D2T773_9FIRM</name>
<reference evidence="4" key="1">
    <citation type="journal article" date="2021" name="PeerJ">
        <title>Extensive microbial diversity within the chicken gut microbiome revealed by metagenomics and culture.</title>
        <authorList>
            <person name="Gilroy R."/>
            <person name="Ravi A."/>
            <person name="Getino M."/>
            <person name="Pursley I."/>
            <person name="Horton D.L."/>
            <person name="Alikhan N.F."/>
            <person name="Baker D."/>
            <person name="Gharbi K."/>
            <person name="Hall N."/>
            <person name="Watson M."/>
            <person name="Adriaenssens E.M."/>
            <person name="Foster-Nyarko E."/>
            <person name="Jarju S."/>
            <person name="Secka A."/>
            <person name="Antonio M."/>
            <person name="Oren A."/>
            <person name="Chaudhuri R.R."/>
            <person name="La Ragione R."/>
            <person name="Hildebrand F."/>
            <person name="Pallen M.J."/>
        </authorList>
    </citation>
    <scope>NUCLEOTIDE SEQUENCE</scope>
    <source>
        <strain evidence="4">ChiSjej3B21-8574</strain>
    </source>
</reference>
<dbReference type="PANTHER" id="PTHR34295">
    <property type="entry name" value="BIOTIN TRANSPORTER BIOY"/>
    <property type="match status" value="1"/>
</dbReference>
<protein>
    <recommendedName>
        <fullName evidence="2">Biotin transporter</fullName>
    </recommendedName>
</protein>
<organism evidence="4 5">
    <name type="scientific">Candidatus Anaerostipes avistercoris</name>
    <dbReference type="NCBI Taxonomy" id="2838462"/>
    <lineage>
        <taxon>Bacteria</taxon>
        <taxon>Bacillati</taxon>
        <taxon>Bacillota</taxon>
        <taxon>Clostridia</taxon>
        <taxon>Lachnospirales</taxon>
        <taxon>Lachnospiraceae</taxon>
        <taxon>Anaerostipes</taxon>
    </lineage>
</organism>
<feature type="transmembrane region" description="Helical" evidence="3">
    <location>
        <begin position="56"/>
        <end position="78"/>
    </location>
</feature>
<dbReference type="Gene3D" id="1.10.1760.20">
    <property type="match status" value="1"/>
</dbReference>
<feature type="transmembrane region" description="Helical" evidence="3">
    <location>
        <begin position="32"/>
        <end position="49"/>
    </location>
</feature>
<feature type="transmembrane region" description="Helical" evidence="3">
    <location>
        <begin position="109"/>
        <end position="131"/>
    </location>
</feature>
<dbReference type="AlphaFoldDB" id="A0A9D2T773"/>
<sequence length="176" mass="18218">MKTKDLTMTGLIAALICILGPLSITIPGTPVPISFTNLALYFIVMAAGCRMAVSGYLIYMLLGAAGLPVFSAFTGGVAKLAGPTGGYLIGFIFLALLSGWMVDKSDGKIWVSAAGMVLGTAVTYLFGTAWLCIQMNLSFPQGLVIGVIPYLPGDAVKIAVAVIAGKKARNALKKIG</sequence>
<evidence type="ECO:0000313" key="5">
    <source>
        <dbReference type="Proteomes" id="UP000823904"/>
    </source>
</evidence>
<dbReference type="GO" id="GO:0015225">
    <property type="term" value="F:biotin transmembrane transporter activity"/>
    <property type="evidence" value="ECO:0007669"/>
    <property type="project" value="UniProtKB-UniRule"/>
</dbReference>
<evidence type="ECO:0000313" key="4">
    <source>
        <dbReference type="EMBL" id="HJC49062.1"/>
    </source>
</evidence>
<feature type="transmembrane region" description="Helical" evidence="3">
    <location>
        <begin position="7"/>
        <end position="26"/>
    </location>
</feature>
<keyword evidence="2 3" id="KW-0472">Membrane</keyword>
<dbReference type="Pfam" id="PF02632">
    <property type="entry name" value="BioY"/>
    <property type="match status" value="1"/>
</dbReference>
<evidence type="ECO:0000256" key="1">
    <source>
        <dbReference type="ARBA" id="ARBA00010692"/>
    </source>
</evidence>
<evidence type="ECO:0000256" key="3">
    <source>
        <dbReference type="SAM" id="Phobius"/>
    </source>
</evidence>
<dbReference type="InterPro" id="IPR003784">
    <property type="entry name" value="BioY"/>
</dbReference>
<feature type="transmembrane region" description="Helical" evidence="3">
    <location>
        <begin position="84"/>
        <end position="102"/>
    </location>
</feature>
<comment type="caution">
    <text evidence="4">The sequence shown here is derived from an EMBL/GenBank/DDBJ whole genome shotgun (WGS) entry which is preliminary data.</text>
</comment>
<dbReference type="PIRSF" id="PIRSF016661">
    <property type="entry name" value="BioY"/>
    <property type="match status" value="1"/>
</dbReference>
<proteinExistence type="inferred from homology"/>
<keyword evidence="2" id="KW-1003">Cell membrane</keyword>
<comment type="subcellular location">
    <subcellularLocation>
        <location evidence="2">Cell membrane</location>
        <topology evidence="2">Multi-pass membrane protein</topology>
    </subcellularLocation>
</comment>
<dbReference type="Proteomes" id="UP000823904">
    <property type="component" value="Unassembled WGS sequence"/>
</dbReference>
<keyword evidence="3" id="KW-1133">Transmembrane helix</keyword>
<keyword evidence="3" id="KW-0812">Transmembrane</keyword>